<dbReference type="PROSITE" id="PS50250">
    <property type="entry name" value="PCI"/>
    <property type="match status" value="1"/>
</dbReference>
<dbReference type="EMBL" id="CAKKLH010000002">
    <property type="protein sequence ID" value="CAH0098447.1"/>
    <property type="molecule type" value="Genomic_DNA"/>
</dbReference>
<evidence type="ECO:0000313" key="7">
    <source>
        <dbReference type="EMBL" id="CAH0098447.1"/>
    </source>
</evidence>
<dbReference type="Pfam" id="PF10075">
    <property type="entry name" value="CSN8_PSD8_EIF3K"/>
    <property type="match status" value="1"/>
</dbReference>
<dbReference type="InterPro" id="IPR006746">
    <property type="entry name" value="26S_Psome_Rpn12"/>
</dbReference>
<sequence length="266" mass="30705">MDTERKELGVLYDQLKLEYQKGFTDVKKCSEMLEKLKVGLTHIAYLPSVGAPLVKPDLELGRGVLELGALFSISAKDIPAFERYVAQLKSYYLDYSNFLQESSLKYELLGLNLLWLLTQNRVAEFHTELELLSPNDIQKNVFIRYPVCLEQYLMEGCYNKIFKAKKDVPAPSFSYFLDILVDTIRDEIAACMEKSFDKIHINEAAKMLSITNMNTMKEYGNTREWTMNSGDYYLFQIDVKKCDDALTALELAKQTIEYARELEMIV</sequence>
<evidence type="ECO:0000256" key="5">
    <source>
        <dbReference type="ARBA" id="ARBA00078986"/>
    </source>
</evidence>
<evidence type="ECO:0000313" key="8">
    <source>
        <dbReference type="Proteomes" id="UP000789390"/>
    </source>
</evidence>
<keyword evidence="3" id="KW-0647">Proteasome</keyword>
<comment type="similarity">
    <text evidence="1">Belongs to the proteasome subunit S14 family.</text>
</comment>
<dbReference type="GO" id="GO:0008541">
    <property type="term" value="C:proteasome regulatory particle, lid subcomplex"/>
    <property type="evidence" value="ECO:0007669"/>
    <property type="project" value="TreeGrafter"/>
</dbReference>
<dbReference type="Proteomes" id="UP000789390">
    <property type="component" value="Unassembled WGS sequence"/>
</dbReference>
<evidence type="ECO:0000256" key="1">
    <source>
        <dbReference type="ARBA" id="ARBA00009627"/>
    </source>
</evidence>
<comment type="subunit">
    <text evidence="4">Component of the 19S proteasome regulatory particle complex. The 26S proteasome consists of a 20S core particle (CP) and two 19S regulatory subunits (RP). The regulatory particle is made of a lid composed of 9 subunits including PSMD8, a base containing 6 ATPases and few additional components. Interacts with DDI2. Interacts with TASOR.</text>
</comment>
<organism evidence="7 8">
    <name type="scientific">Daphnia galeata</name>
    <dbReference type="NCBI Taxonomy" id="27404"/>
    <lineage>
        <taxon>Eukaryota</taxon>
        <taxon>Metazoa</taxon>
        <taxon>Ecdysozoa</taxon>
        <taxon>Arthropoda</taxon>
        <taxon>Crustacea</taxon>
        <taxon>Branchiopoda</taxon>
        <taxon>Diplostraca</taxon>
        <taxon>Cladocera</taxon>
        <taxon>Anomopoda</taxon>
        <taxon>Daphniidae</taxon>
        <taxon>Daphnia</taxon>
    </lineage>
</organism>
<dbReference type="FunFam" id="1.25.40.990:FF:000001">
    <property type="entry name" value="26S proteasome non-ATPase regulatory subunit"/>
    <property type="match status" value="1"/>
</dbReference>
<gene>
    <name evidence="7" type="ORF">DGAL_LOCUS525</name>
</gene>
<evidence type="ECO:0000256" key="3">
    <source>
        <dbReference type="ARBA" id="ARBA00022942"/>
    </source>
</evidence>
<name>A0A8J2WGC7_9CRUS</name>
<protein>
    <recommendedName>
        <fullName evidence="2">26S proteasome non-ATPase regulatory subunit 8</fullName>
    </recommendedName>
    <alternativeName>
        <fullName evidence="5">26S proteasome regulatory subunit RPN12</fullName>
    </alternativeName>
</protein>
<reference evidence="7" key="1">
    <citation type="submission" date="2021-11" db="EMBL/GenBank/DDBJ databases">
        <authorList>
            <person name="Schell T."/>
        </authorList>
    </citation>
    <scope>NUCLEOTIDE SEQUENCE</scope>
    <source>
        <strain evidence="7">M5</strain>
    </source>
</reference>
<evidence type="ECO:0000256" key="2">
    <source>
        <dbReference type="ARBA" id="ARBA00014939"/>
    </source>
</evidence>
<proteinExistence type="inferred from homology"/>
<dbReference type="GO" id="GO:0043161">
    <property type="term" value="P:proteasome-mediated ubiquitin-dependent protein catabolic process"/>
    <property type="evidence" value="ECO:0007669"/>
    <property type="project" value="TreeGrafter"/>
</dbReference>
<dbReference type="GO" id="GO:0005634">
    <property type="term" value="C:nucleus"/>
    <property type="evidence" value="ECO:0007669"/>
    <property type="project" value="TreeGrafter"/>
</dbReference>
<dbReference type="PANTHER" id="PTHR12387:SF0">
    <property type="entry name" value="26S PROTEASOME NON-ATPASE REGULATORY SUBUNIT 8"/>
    <property type="match status" value="1"/>
</dbReference>
<feature type="domain" description="PCI" evidence="6">
    <location>
        <begin position="79"/>
        <end position="250"/>
    </location>
</feature>
<dbReference type="PANTHER" id="PTHR12387">
    <property type="entry name" value="26S PROTEASOME NON-ATPASE REGULATORY SUBUNIT 8"/>
    <property type="match status" value="1"/>
</dbReference>
<keyword evidence="8" id="KW-1185">Reference proteome</keyword>
<dbReference type="Gene3D" id="1.25.40.990">
    <property type="match status" value="1"/>
</dbReference>
<evidence type="ECO:0000259" key="6">
    <source>
        <dbReference type="PROSITE" id="PS50250"/>
    </source>
</evidence>
<comment type="caution">
    <text evidence="7">The sequence shown here is derived from an EMBL/GenBank/DDBJ whole genome shotgun (WGS) entry which is preliminary data.</text>
</comment>
<dbReference type="InterPro" id="IPR000717">
    <property type="entry name" value="PCI_dom"/>
</dbReference>
<dbReference type="AlphaFoldDB" id="A0A8J2WGC7"/>
<dbReference type="GO" id="GO:0005829">
    <property type="term" value="C:cytosol"/>
    <property type="evidence" value="ECO:0007669"/>
    <property type="project" value="TreeGrafter"/>
</dbReference>
<dbReference type="OrthoDB" id="409122at2759"/>
<accession>A0A8J2WGC7</accession>
<dbReference type="InterPro" id="IPR033464">
    <property type="entry name" value="CSN8_PSD8_EIF3K"/>
</dbReference>
<evidence type="ECO:0000256" key="4">
    <source>
        <dbReference type="ARBA" id="ARBA00062283"/>
    </source>
</evidence>